<evidence type="ECO:0000256" key="7">
    <source>
        <dbReference type="ARBA" id="ARBA00023033"/>
    </source>
</evidence>
<accession>A0A1B9FUW7</accession>
<dbReference type="EMBL" id="KI894025">
    <property type="protein sequence ID" value="OCF22570.1"/>
    <property type="molecule type" value="Genomic_DNA"/>
</dbReference>
<dbReference type="PANTHER" id="PTHR42747:SF3">
    <property type="entry name" value="NITRONATE MONOOXYGENASE-RELATED"/>
    <property type="match status" value="1"/>
</dbReference>
<evidence type="ECO:0000256" key="6">
    <source>
        <dbReference type="ARBA" id="ARBA00023002"/>
    </source>
</evidence>
<keyword evidence="7" id="KW-0503">Monooxygenase</keyword>
<dbReference type="GO" id="GO:0018580">
    <property type="term" value="F:nitronate monooxygenase activity"/>
    <property type="evidence" value="ECO:0007669"/>
    <property type="project" value="InterPro"/>
</dbReference>
<dbReference type="RefSeq" id="XP_019043640.1">
    <property type="nucleotide sequence ID" value="XM_019194804.1"/>
</dbReference>
<evidence type="ECO:0000256" key="5">
    <source>
        <dbReference type="ARBA" id="ARBA00022741"/>
    </source>
</evidence>
<comment type="similarity">
    <text evidence="2">Belongs to the nitronate monooxygenase family. NMO class I subfamily.</text>
</comment>
<dbReference type="CDD" id="cd04730">
    <property type="entry name" value="NPD_like"/>
    <property type="match status" value="1"/>
</dbReference>
<protein>
    <submittedName>
        <fullName evidence="8">Uncharacterized protein</fullName>
    </submittedName>
</protein>
<evidence type="ECO:0000256" key="3">
    <source>
        <dbReference type="ARBA" id="ARBA00022630"/>
    </source>
</evidence>
<dbReference type="STRING" id="1296100.A0A1B9FUW7"/>
<dbReference type="Proteomes" id="UP000092730">
    <property type="component" value="Chromosome 8"/>
</dbReference>
<reference evidence="9" key="4">
    <citation type="submission" date="2024-02" db="EMBL/GenBank/DDBJ databases">
        <title>Comparative genomics of Cryptococcus and Kwoniella reveals pathogenesis evolution and contrasting modes of karyotype evolution via chromosome fusion or intercentromeric recombination.</title>
        <authorList>
            <person name="Coelho M.A."/>
            <person name="David-Palma M."/>
            <person name="Shea T."/>
            <person name="Bowers K."/>
            <person name="McGinley-Smith S."/>
            <person name="Mohammad A.W."/>
            <person name="Gnirke A."/>
            <person name="Yurkov A.M."/>
            <person name="Nowrousian M."/>
            <person name="Sun S."/>
            <person name="Cuomo C.A."/>
            <person name="Heitman J."/>
        </authorList>
    </citation>
    <scope>NUCLEOTIDE SEQUENCE</scope>
    <source>
        <strain evidence="9">CBS 10118</strain>
    </source>
</reference>
<evidence type="ECO:0000256" key="1">
    <source>
        <dbReference type="ARBA" id="ARBA00001917"/>
    </source>
</evidence>
<comment type="cofactor">
    <cofactor evidence="1">
        <name>FMN</name>
        <dbReference type="ChEBI" id="CHEBI:58210"/>
    </cofactor>
</comment>
<keyword evidence="3" id="KW-0285">Flavoprotein</keyword>
<keyword evidence="4" id="KW-0288">FMN</keyword>
<organism evidence="8">
    <name type="scientific">Kwoniella bestiolae CBS 10118</name>
    <dbReference type="NCBI Taxonomy" id="1296100"/>
    <lineage>
        <taxon>Eukaryota</taxon>
        <taxon>Fungi</taxon>
        <taxon>Dikarya</taxon>
        <taxon>Basidiomycota</taxon>
        <taxon>Agaricomycotina</taxon>
        <taxon>Tremellomycetes</taxon>
        <taxon>Tremellales</taxon>
        <taxon>Cryptococcaceae</taxon>
        <taxon>Kwoniella</taxon>
    </lineage>
</organism>
<dbReference type="FunFam" id="3.20.20.70:FF:000154">
    <property type="entry name" value="Probable nitronate monooxygenase"/>
    <property type="match status" value="1"/>
</dbReference>
<dbReference type="InterPro" id="IPR004136">
    <property type="entry name" value="NMO"/>
</dbReference>
<dbReference type="AlphaFoldDB" id="A0A1B9FUW7"/>
<sequence>MAYPLSSHVRSHLSKLNLKYPIIQAPMAGVSTPQLASTLSNAGALGSIGLGASTPTSARQMIHDTQKLLRSRNTPYNVNLFVHSHPTPNTQVNTKWLEILRPHFDKYRDGDVSEVPKELRVIYKSFVYDNSEMVDLLLDTKPPIISFHFGLPSLDVLKELKQNGSILMATATSLEEARIIENAQMIDYIVAQGYEAGGHRGIFNPSGLDEKLSTFVLTSLLLERCATPIIAAGGIMHGSHIKAYLDLGVVAVQLGTAFIGCPESSADAGYKAALFSQKSERTKMTRVISGRPARSLVNRFTELEDELEGEVEVPDYPLTYDAGKALHALAKARGEHGYGAQWAGQGASLAREMGARELLERLVEEAGLGS</sequence>
<keyword evidence="6" id="KW-0560">Oxidoreductase</keyword>
<evidence type="ECO:0000313" key="8">
    <source>
        <dbReference type="EMBL" id="OCF22570.1"/>
    </source>
</evidence>
<reference evidence="9" key="2">
    <citation type="submission" date="2013-07" db="EMBL/GenBank/DDBJ databases">
        <authorList>
            <consortium name="The Broad Institute Genome Sequencing Platform"/>
            <person name="Cuomo C."/>
            <person name="Litvintseva A."/>
            <person name="Chen Y."/>
            <person name="Heitman J."/>
            <person name="Sun S."/>
            <person name="Springer D."/>
            <person name="Dromer F."/>
            <person name="Young S.K."/>
            <person name="Zeng Q."/>
            <person name="Gargeya S."/>
            <person name="Fitzgerald M."/>
            <person name="Abouelleil A."/>
            <person name="Alvarado L."/>
            <person name="Berlin A.M."/>
            <person name="Chapman S.B."/>
            <person name="Dewar J."/>
            <person name="Goldberg J."/>
            <person name="Griggs A."/>
            <person name="Gujja S."/>
            <person name="Hansen M."/>
            <person name="Howarth C."/>
            <person name="Imamovic A."/>
            <person name="Larimer J."/>
            <person name="McCowan C."/>
            <person name="Murphy C."/>
            <person name="Pearson M."/>
            <person name="Priest M."/>
            <person name="Roberts A."/>
            <person name="Saif S."/>
            <person name="Shea T."/>
            <person name="Sykes S."/>
            <person name="Wortman J."/>
            <person name="Nusbaum C."/>
            <person name="Birren B."/>
        </authorList>
    </citation>
    <scope>NUCLEOTIDE SEQUENCE</scope>
    <source>
        <strain evidence="9">CBS 10118</strain>
    </source>
</reference>
<dbReference type="OrthoDB" id="412383at2759"/>
<dbReference type="Gene3D" id="3.20.20.70">
    <property type="entry name" value="Aldolase class I"/>
    <property type="match status" value="1"/>
</dbReference>
<evidence type="ECO:0000256" key="4">
    <source>
        <dbReference type="ARBA" id="ARBA00022643"/>
    </source>
</evidence>
<dbReference type="InterPro" id="IPR013785">
    <property type="entry name" value="Aldolase_TIM"/>
</dbReference>
<gene>
    <name evidence="8" type="ORF">I302_08220</name>
    <name evidence="9" type="ORF">I302_109076</name>
</gene>
<keyword evidence="10" id="KW-1185">Reference proteome</keyword>
<dbReference type="VEuPathDB" id="FungiDB:I302_08220"/>
<dbReference type="EMBL" id="CP144548">
    <property type="protein sequence ID" value="WVW87020.1"/>
    <property type="molecule type" value="Genomic_DNA"/>
</dbReference>
<evidence type="ECO:0000256" key="2">
    <source>
        <dbReference type="ARBA" id="ARBA00009881"/>
    </source>
</evidence>
<dbReference type="PANTHER" id="PTHR42747">
    <property type="entry name" value="NITRONATE MONOOXYGENASE-RELATED"/>
    <property type="match status" value="1"/>
</dbReference>
<proteinExistence type="inferred from homology"/>
<dbReference type="SUPFAM" id="SSF51412">
    <property type="entry name" value="Inosine monophosphate dehydrogenase (IMPDH)"/>
    <property type="match status" value="1"/>
</dbReference>
<reference evidence="8" key="3">
    <citation type="submission" date="2014-01" db="EMBL/GenBank/DDBJ databases">
        <title>Evolution of pathogenesis and genome organization in the Tremellales.</title>
        <authorList>
            <person name="Cuomo C."/>
            <person name="Litvintseva A."/>
            <person name="Heitman J."/>
            <person name="Chen Y."/>
            <person name="Sun S."/>
            <person name="Springer D."/>
            <person name="Dromer F."/>
            <person name="Young S."/>
            <person name="Zeng Q."/>
            <person name="Chapman S."/>
            <person name="Gujja S."/>
            <person name="Saif S."/>
            <person name="Birren B."/>
        </authorList>
    </citation>
    <scope>NUCLEOTIDE SEQUENCE</scope>
    <source>
        <strain evidence="8">CBS 10118</strain>
    </source>
</reference>
<dbReference type="KEGG" id="kbi:30212619"/>
<dbReference type="GO" id="GO:0000166">
    <property type="term" value="F:nucleotide binding"/>
    <property type="evidence" value="ECO:0007669"/>
    <property type="project" value="UniProtKB-KW"/>
</dbReference>
<keyword evidence="5" id="KW-0547">Nucleotide-binding</keyword>
<dbReference type="Pfam" id="PF03060">
    <property type="entry name" value="NMO"/>
    <property type="match status" value="1"/>
</dbReference>
<evidence type="ECO:0000313" key="9">
    <source>
        <dbReference type="EMBL" id="WVW87020.1"/>
    </source>
</evidence>
<dbReference type="GeneID" id="30212619"/>
<name>A0A1B9FUW7_9TREE</name>
<reference evidence="8" key="1">
    <citation type="submission" date="2013-07" db="EMBL/GenBank/DDBJ databases">
        <title>The Genome Sequence of Cryptococcus bestiolae CBS10118.</title>
        <authorList>
            <consortium name="The Broad Institute Genome Sequencing Platform"/>
            <person name="Cuomo C."/>
            <person name="Litvintseva A."/>
            <person name="Chen Y."/>
            <person name="Heitman J."/>
            <person name="Sun S."/>
            <person name="Springer D."/>
            <person name="Dromer F."/>
            <person name="Young S.K."/>
            <person name="Zeng Q."/>
            <person name="Gargeya S."/>
            <person name="Fitzgerald M."/>
            <person name="Abouelleil A."/>
            <person name="Alvarado L."/>
            <person name="Berlin A.M."/>
            <person name="Chapman S.B."/>
            <person name="Dewar J."/>
            <person name="Goldberg J."/>
            <person name="Griggs A."/>
            <person name="Gujja S."/>
            <person name="Hansen M."/>
            <person name="Howarth C."/>
            <person name="Imamovic A."/>
            <person name="Larimer J."/>
            <person name="McCowan C."/>
            <person name="Murphy C."/>
            <person name="Pearson M."/>
            <person name="Priest M."/>
            <person name="Roberts A."/>
            <person name="Saif S."/>
            <person name="Shea T."/>
            <person name="Sykes S."/>
            <person name="Wortman J."/>
            <person name="Nusbaum C."/>
            <person name="Birren B."/>
        </authorList>
    </citation>
    <scope>NUCLEOTIDE SEQUENCE [LARGE SCALE GENOMIC DNA]</scope>
    <source>
        <strain evidence="8">CBS 10118</strain>
    </source>
</reference>
<evidence type="ECO:0000313" key="10">
    <source>
        <dbReference type="Proteomes" id="UP000092730"/>
    </source>
</evidence>